<feature type="transmembrane region" description="Helical" evidence="5">
    <location>
        <begin position="81"/>
        <end position="103"/>
    </location>
</feature>
<evidence type="ECO:0000313" key="6">
    <source>
        <dbReference type="EMBL" id="KAF2268064.1"/>
    </source>
</evidence>
<name>A0A9P4N837_9PLEO</name>
<evidence type="ECO:0000256" key="4">
    <source>
        <dbReference type="ARBA" id="ARBA00023136"/>
    </source>
</evidence>
<evidence type="ECO:0000256" key="3">
    <source>
        <dbReference type="ARBA" id="ARBA00022989"/>
    </source>
</evidence>
<comment type="caution">
    <text evidence="6">The sequence shown here is derived from an EMBL/GenBank/DDBJ whole genome shotgun (WGS) entry which is preliminary data.</text>
</comment>
<dbReference type="Pfam" id="PF04193">
    <property type="entry name" value="PQ-loop"/>
    <property type="match status" value="1"/>
</dbReference>
<dbReference type="EMBL" id="ML986588">
    <property type="protein sequence ID" value="KAF2268064.1"/>
    <property type="molecule type" value="Genomic_DNA"/>
</dbReference>
<comment type="subcellular location">
    <subcellularLocation>
        <location evidence="1">Membrane</location>
        <topology evidence="1">Multi-pass membrane protein</topology>
    </subcellularLocation>
</comment>
<keyword evidence="4 5" id="KW-0472">Membrane</keyword>
<evidence type="ECO:0000256" key="1">
    <source>
        <dbReference type="ARBA" id="ARBA00004141"/>
    </source>
</evidence>
<dbReference type="Proteomes" id="UP000800093">
    <property type="component" value="Unassembled WGS sequence"/>
</dbReference>
<proteinExistence type="predicted"/>
<dbReference type="GO" id="GO:0016020">
    <property type="term" value="C:membrane"/>
    <property type="evidence" value="ECO:0007669"/>
    <property type="project" value="UniProtKB-SubCell"/>
</dbReference>
<dbReference type="Gene3D" id="1.20.1280.290">
    <property type="match status" value="1"/>
</dbReference>
<accession>A0A9P4N837</accession>
<keyword evidence="3 5" id="KW-1133">Transmembrane helix</keyword>
<gene>
    <name evidence="6" type="ORF">CC78DRAFT_530455</name>
</gene>
<feature type="transmembrane region" description="Helical" evidence="5">
    <location>
        <begin position="115"/>
        <end position="133"/>
    </location>
</feature>
<dbReference type="AlphaFoldDB" id="A0A9P4N837"/>
<dbReference type="OrthoDB" id="5139341at2759"/>
<evidence type="ECO:0000256" key="5">
    <source>
        <dbReference type="SAM" id="Phobius"/>
    </source>
</evidence>
<feature type="transmembrane region" description="Helical" evidence="5">
    <location>
        <begin position="153"/>
        <end position="174"/>
    </location>
</feature>
<keyword evidence="7" id="KW-1185">Reference proteome</keyword>
<keyword evidence="2 5" id="KW-0812">Transmembrane</keyword>
<feature type="transmembrane region" description="Helical" evidence="5">
    <location>
        <begin position="228"/>
        <end position="252"/>
    </location>
</feature>
<organism evidence="6 7">
    <name type="scientific">Lojkania enalia</name>
    <dbReference type="NCBI Taxonomy" id="147567"/>
    <lineage>
        <taxon>Eukaryota</taxon>
        <taxon>Fungi</taxon>
        <taxon>Dikarya</taxon>
        <taxon>Ascomycota</taxon>
        <taxon>Pezizomycotina</taxon>
        <taxon>Dothideomycetes</taxon>
        <taxon>Pleosporomycetidae</taxon>
        <taxon>Pleosporales</taxon>
        <taxon>Pleosporales incertae sedis</taxon>
        <taxon>Lojkania</taxon>
    </lineage>
</organism>
<protein>
    <submittedName>
        <fullName evidence="6">Uncharacterized protein</fullName>
    </submittedName>
</protein>
<sequence length="274" mass="30662">MSLPSVPNWLRIILLILSFLSFLPQLLRVFSRKDSSGISTYYMLFNLISMTEQFTLAFFFIVNNIDNPDFFVHNPINAGDWLNLAQLAVVLSLWLILCIACLYFPSDHRDASKRFVLGVYFAFLLISIVPIFTDAVSPGENDARRWNGALFHGVHSLFINPIVTGFGIASLYFQAKETLSRSLPQALSIIGLAAQAIVFAVVAVSWIMRVEFPYGGLDRVSFGVFSTWYQLVGWAALDSAIFALVQAALLWIASRHLRRTNGTSDSETQPLLGR</sequence>
<reference evidence="7" key="1">
    <citation type="journal article" date="2020" name="Stud. Mycol.">
        <title>101 Dothideomycetes genomes: A test case for predicting lifestyles and emergence of pathogens.</title>
        <authorList>
            <person name="Haridas S."/>
            <person name="Albert R."/>
            <person name="Binder M."/>
            <person name="Bloem J."/>
            <person name="LaButti K."/>
            <person name="Salamov A."/>
            <person name="Andreopoulos B."/>
            <person name="Baker S."/>
            <person name="Barry K."/>
            <person name="Bills G."/>
            <person name="Bluhm B."/>
            <person name="Cannon C."/>
            <person name="Castanera R."/>
            <person name="Culley D."/>
            <person name="Daum C."/>
            <person name="Ezra D."/>
            <person name="Gonzalez J."/>
            <person name="Henrissat B."/>
            <person name="Kuo A."/>
            <person name="Liang C."/>
            <person name="Lipzen A."/>
            <person name="Lutzoni F."/>
            <person name="Magnuson J."/>
            <person name="Mondo S."/>
            <person name="Nolan M."/>
            <person name="Ohm R."/>
            <person name="Pangilinan J."/>
            <person name="Park H.-J."/>
            <person name="Ramirez L."/>
            <person name="Alfaro M."/>
            <person name="Sun H."/>
            <person name="Tritt A."/>
            <person name="Yoshinaga Y."/>
            <person name="Zwiers L.-H."/>
            <person name="Turgeon B."/>
            <person name="Goodwin S."/>
            <person name="Spatafora J."/>
            <person name="Crous P."/>
            <person name="Grigoriev I."/>
        </authorList>
    </citation>
    <scope>NUCLEOTIDE SEQUENCE [LARGE SCALE GENOMIC DNA]</scope>
    <source>
        <strain evidence="7">CBS 304.66</strain>
    </source>
</reference>
<dbReference type="InterPro" id="IPR006603">
    <property type="entry name" value="PQ-loop_rpt"/>
</dbReference>
<evidence type="ECO:0000256" key="2">
    <source>
        <dbReference type="ARBA" id="ARBA00022692"/>
    </source>
</evidence>
<feature type="transmembrane region" description="Helical" evidence="5">
    <location>
        <begin position="12"/>
        <end position="30"/>
    </location>
</feature>
<feature type="transmembrane region" description="Helical" evidence="5">
    <location>
        <begin position="42"/>
        <end position="61"/>
    </location>
</feature>
<evidence type="ECO:0000313" key="7">
    <source>
        <dbReference type="Proteomes" id="UP000800093"/>
    </source>
</evidence>
<feature type="transmembrane region" description="Helical" evidence="5">
    <location>
        <begin position="186"/>
        <end position="208"/>
    </location>
</feature>